<reference evidence="9 10" key="1">
    <citation type="submission" date="2021-01" db="EMBL/GenBank/DDBJ databases">
        <title>Chryseolinea sp. Jin1 Genome sequencing and assembly.</title>
        <authorList>
            <person name="Kim I."/>
        </authorList>
    </citation>
    <scope>NUCLEOTIDE SEQUENCE [LARGE SCALE GENOMIC DNA]</scope>
    <source>
        <strain evidence="9 10">Jin1</strain>
    </source>
</reference>
<sequence>MNENKYLTNATHAVLLILGVLALMIVGQKLFIPLTWAFLFSFVLHPFCRFLEKHRFGRTTASLTAVLVFCFVSGFILIYLIYEAVRILENEPVLYSKMKEQITALLAKFQEATGVALYDPQAESNSSSEPLMKALPWVAKQVSSIGENLVTVLLVPIYLFFMLTFRGTIKRFVRHRFEQEHLDFLSLLLKNSRNAVQSYLNGTLVLTALVALVTFIILLSLGIRHAFFFSVFYAILSLIPYIGHLIAFIIIIVFAWVTKDSGLSVILVAVALYVVNVSQENFLRPKLIGNKMEMNSMVVFSAVVVGGMIWGLSGMVLFIPLLGVLKAITVSHGSLKSYTTLFEP</sequence>
<dbReference type="Proteomes" id="UP000613030">
    <property type="component" value="Unassembled WGS sequence"/>
</dbReference>
<feature type="transmembrane region" description="Helical" evidence="8">
    <location>
        <begin position="199"/>
        <end position="221"/>
    </location>
</feature>
<dbReference type="Pfam" id="PF01594">
    <property type="entry name" value="AI-2E_transport"/>
    <property type="match status" value="1"/>
</dbReference>
<evidence type="ECO:0000256" key="2">
    <source>
        <dbReference type="ARBA" id="ARBA00009773"/>
    </source>
</evidence>
<evidence type="ECO:0000256" key="3">
    <source>
        <dbReference type="ARBA" id="ARBA00022448"/>
    </source>
</evidence>
<evidence type="ECO:0000313" key="10">
    <source>
        <dbReference type="Proteomes" id="UP000613030"/>
    </source>
</evidence>
<evidence type="ECO:0000256" key="7">
    <source>
        <dbReference type="ARBA" id="ARBA00023136"/>
    </source>
</evidence>
<feature type="transmembrane region" description="Helical" evidence="8">
    <location>
        <begin position="298"/>
        <end position="325"/>
    </location>
</feature>
<dbReference type="PANTHER" id="PTHR21716">
    <property type="entry name" value="TRANSMEMBRANE PROTEIN"/>
    <property type="match status" value="1"/>
</dbReference>
<keyword evidence="4" id="KW-1003">Cell membrane</keyword>
<keyword evidence="7 8" id="KW-0472">Membrane</keyword>
<feature type="transmembrane region" description="Helical" evidence="8">
    <location>
        <begin position="31"/>
        <end position="51"/>
    </location>
</feature>
<keyword evidence="3" id="KW-0813">Transport</keyword>
<accession>A0ABS1KUT2</accession>
<organism evidence="9 10">
    <name type="scientific">Chryseolinea lacunae</name>
    <dbReference type="NCBI Taxonomy" id="2801331"/>
    <lineage>
        <taxon>Bacteria</taxon>
        <taxon>Pseudomonadati</taxon>
        <taxon>Bacteroidota</taxon>
        <taxon>Cytophagia</taxon>
        <taxon>Cytophagales</taxon>
        <taxon>Fulvivirgaceae</taxon>
        <taxon>Chryseolinea</taxon>
    </lineage>
</organism>
<feature type="transmembrane region" description="Helical" evidence="8">
    <location>
        <begin position="227"/>
        <end position="254"/>
    </location>
</feature>
<dbReference type="RefSeq" id="WP_202012123.1">
    <property type="nucleotide sequence ID" value="NZ_JAERRB010000006.1"/>
</dbReference>
<feature type="transmembrane region" description="Helical" evidence="8">
    <location>
        <begin position="7"/>
        <end position="25"/>
    </location>
</feature>
<comment type="similarity">
    <text evidence="2">Belongs to the autoinducer-2 exporter (AI-2E) (TC 2.A.86) family.</text>
</comment>
<feature type="transmembrane region" description="Helical" evidence="8">
    <location>
        <begin position="261"/>
        <end position="278"/>
    </location>
</feature>
<comment type="subcellular location">
    <subcellularLocation>
        <location evidence="1">Cell membrane</location>
        <topology evidence="1">Multi-pass membrane protein</topology>
    </subcellularLocation>
</comment>
<gene>
    <name evidence="9" type="ORF">JI741_17880</name>
</gene>
<evidence type="ECO:0000256" key="8">
    <source>
        <dbReference type="SAM" id="Phobius"/>
    </source>
</evidence>
<evidence type="ECO:0000256" key="4">
    <source>
        <dbReference type="ARBA" id="ARBA00022475"/>
    </source>
</evidence>
<evidence type="ECO:0000256" key="6">
    <source>
        <dbReference type="ARBA" id="ARBA00022989"/>
    </source>
</evidence>
<evidence type="ECO:0000313" key="9">
    <source>
        <dbReference type="EMBL" id="MBL0743105.1"/>
    </source>
</evidence>
<evidence type="ECO:0000256" key="5">
    <source>
        <dbReference type="ARBA" id="ARBA00022692"/>
    </source>
</evidence>
<dbReference type="PANTHER" id="PTHR21716:SF53">
    <property type="entry name" value="PERMEASE PERM-RELATED"/>
    <property type="match status" value="1"/>
</dbReference>
<comment type="caution">
    <text evidence="9">The sequence shown here is derived from an EMBL/GenBank/DDBJ whole genome shotgun (WGS) entry which is preliminary data.</text>
</comment>
<dbReference type="EMBL" id="JAERRB010000006">
    <property type="protein sequence ID" value="MBL0743105.1"/>
    <property type="molecule type" value="Genomic_DNA"/>
</dbReference>
<proteinExistence type="inferred from homology"/>
<feature type="transmembrane region" description="Helical" evidence="8">
    <location>
        <begin position="63"/>
        <end position="82"/>
    </location>
</feature>
<evidence type="ECO:0000256" key="1">
    <source>
        <dbReference type="ARBA" id="ARBA00004651"/>
    </source>
</evidence>
<protein>
    <submittedName>
        <fullName evidence="9">AI-2E family transporter</fullName>
    </submittedName>
</protein>
<keyword evidence="5 8" id="KW-0812">Transmembrane</keyword>
<dbReference type="InterPro" id="IPR002549">
    <property type="entry name" value="AI-2E-like"/>
</dbReference>
<keyword evidence="6 8" id="KW-1133">Transmembrane helix</keyword>
<keyword evidence="10" id="KW-1185">Reference proteome</keyword>
<name>A0ABS1KUT2_9BACT</name>
<feature type="transmembrane region" description="Helical" evidence="8">
    <location>
        <begin position="149"/>
        <end position="169"/>
    </location>
</feature>